<dbReference type="PANTHER" id="PTHR14139:SF2">
    <property type="entry name" value="CALSYNTENIN-1"/>
    <property type="match status" value="1"/>
</dbReference>
<dbReference type="Gene3D" id="2.60.120.200">
    <property type="match status" value="1"/>
</dbReference>
<evidence type="ECO:0000256" key="5">
    <source>
        <dbReference type="ARBA" id="ARBA00022889"/>
    </source>
</evidence>
<evidence type="ECO:0000256" key="3">
    <source>
        <dbReference type="ARBA" id="ARBA00022737"/>
    </source>
</evidence>
<sequence>GKVCSFEILTKGVPFEVDEKGVVKNTEPLDPAKQEVWQFSVVAKSCDPHDLPSDEVKVIVKVKPACQAEWIGIRERMDFSPHDGKILIAPEAELDTCDDKCNVTKATVSIKLNTEHIGKGCDRDTYSLHSQRKLCGANPEAVDLLPSPLAPDSWTRNLPTDDGKESDEVFAFDGKHDSVIVPLQIKLGREFSISTWMKHDDDDEDEGDSESIHRKENILCISDNEEMNRQHMSLFVRRCHLVLLLRQEPDSGLEQDGFAPAEWRWSLPEICDGSWHHYTVVAPLPRAKLFVDGKAFIENKKNFNVVNDFPMHLTKKVHSTKVAIGGCWMGGMQHVSNHFKGYLAGLSLLNNRVESNSAIQCLTRCQEKLDFNAVEDMDSGMAVSMNSDMTSITINGPSLKNVETLLRKISYVNTRNFPTPGHRPVTFDTELTCSNGRHLEVAPLKSLLIVSRVEKPVITLNAVLNIQEEAEEISKGVGFLKDFQIFAHSKNQADEYNLDSCSIHMPDPLSSQLEQIKPPLDLVKQLGLNVKVTGNGVVISGVDKLENYERVLSGTLYAHANPLNLNQRKFKVSCSELNGRYSSNVLEVVQPEPQSSLSDKLVQPAGNVQPSVDKQGQGARLKAVTTGQSAAAGVVIVCIICIGFIVLLATVGISRIRNAQRHSNVSGLEDKQEMEWDNSALTITVNPMDQEHHRRRRLHHLRHNDDDETDVEEEDEEEEVVSDDHEDDEDGDGVMESKMKKSELEWDDSTLSY</sequence>
<dbReference type="AlphaFoldDB" id="T1G284"/>
<protein>
    <recommendedName>
        <fullName evidence="12">Calsyntenin C-terminal domain-containing protein</fullName>
    </recommendedName>
</protein>
<feature type="compositionally biased region" description="Acidic residues" evidence="10">
    <location>
        <begin position="706"/>
        <end position="733"/>
    </location>
</feature>
<dbReference type="GO" id="GO:0050806">
    <property type="term" value="P:positive regulation of synaptic transmission"/>
    <property type="evidence" value="ECO:0000318"/>
    <property type="project" value="GO_Central"/>
</dbReference>
<dbReference type="GeneID" id="20215182"/>
<dbReference type="HOGENOM" id="CLU_008904_0_0_1"/>
<evidence type="ECO:0000256" key="11">
    <source>
        <dbReference type="SAM" id="Phobius"/>
    </source>
</evidence>
<dbReference type="EMBL" id="AMQM01003332">
    <property type="status" value="NOT_ANNOTATED_CDS"/>
    <property type="molecule type" value="Genomic_DNA"/>
</dbReference>
<keyword evidence="15" id="KW-1185">Reference proteome</keyword>
<dbReference type="GO" id="GO:0007155">
    <property type="term" value="P:cell adhesion"/>
    <property type="evidence" value="ECO:0007669"/>
    <property type="project" value="UniProtKB-KW"/>
</dbReference>
<comment type="subcellular location">
    <subcellularLocation>
        <location evidence="9">Endomembrane system</location>
        <topology evidence="9">Single-pass type I membrane protein</topology>
    </subcellularLocation>
</comment>
<evidence type="ECO:0000256" key="9">
    <source>
        <dbReference type="ARBA" id="ARBA00046288"/>
    </source>
</evidence>
<evidence type="ECO:0000256" key="4">
    <source>
        <dbReference type="ARBA" id="ARBA00022837"/>
    </source>
</evidence>
<evidence type="ECO:0000256" key="7">
    <source>
        <dbReference type="ARBA" id="ARBA00023136"/>
    </source>
</evidence>
<dbReference type="EMBL" id="KB096134">
    <property type="protein sequence ID" value="ESO07922.1"/>
    <property type="molecule type" value="Genomic_DNA"/>
</dbReference>
<feature type="domain" description="Calsyntenin C-terminal" evidence="12">
    <location>
        <begin position="496"/>
        <end position="689"/>
    </location>
</feature>
<name>T1G284_HELRO</name>
<gene>
    <name evidence="14" type="primary">20215182</name>
    <name evidence="13" type="ORF">HELRODRAFT_75655</name>
</gene>
<feature type="domain" description="Calsyntenin C-terminal" evidence="12">
    <location>
        <begin position="374"/>
        <end position="478"/>
    </location>
</feature>
<keyword evidence="2" id="KW-0732">Signal</keyword>
<evidence type="ECO:0000313" key="14">
    <source>
        <dbReference type="EnsemblMetazoa" id="HelroP75655"/>
    </source>
</evidence>
<keyword evidence="3" id="KW-0677">Repeat</keyword>
<reference evidence="13 15" key="2">
    <citation type="journal article" date="2013" name="Nature">
        <title>Insights into bilaterian evolution from three spiralian genomes.</title>
        <authorList>
            <person name="Simakov O."/>
            <person name="Marletaz F."/>
            <person name="Cho S.J."/>
            <person name="Edsinger-Gonzales E."/>
            <person name="Havlak P."/>
            <person name="Hellsten U."/>
            <person name="Kuo D.H."/>
            <person name="Larsson T."/>
            <person name="Lv J."/>
            <person name="Arendt D."/>
            <person name="Savage R."/>
            <person name="Osoegawa K."/>
            <person name="de Jong P."/>
            <person name="Grimwood J."/>
            <person name="Chapman J.A."/>
            <person name="Shapiro H."/>
            <person name="Aerts A."/>
            <person name="Otillar R.P."/>
            <person name="Terry A.Y."/>
            <person name="Boore J.L."/>
            <person name="Grigoriev I.V."/>
            <person name="Lindberg D.R."/>
            <person name="Seaver E.C."/>
            <person name="Weisblat D.A."/>
            <person name="Putnam N.H."/>
            <person name="Rokhsar D.S."/>
        </authorList>
    </citation>
    <scope>NUCLEOTIDE SEQUENCE</scope>
</reference>
<evidence type="ECO:0000313" key="15">
    <source>
        <dbReference type="Proteomes" id="UP000015101"/>
    </source>
</evidence>
<dbReference type="CTD" id="20215182"/>
<keyword evidence="6 11" id="KW-1133">Transmembrane helix</keyword>
<evidence type="ECO:0000259" key="12">
    <source>
        <dbReference type="Pfam" id="PF19699"/>
    </source>
</evidence>
<dbReference type="KEGG" id="hro:HELRODRAFT_75655"/>
<dbReference type="STRING" id="6412.T1G284"/>
<dbReference type="InterPro" id="IPR013320">
    <property type="entry name" value="ConA-like_dom_sf"/>
</dbReference>
<reference evidence="15" key="1">
    <citation type="submission" date="2012-12" db="EMBL/GenBank/DDBJ databases">
        <authorList>
            <person name="Hellsten U."/>
            <person name="Grimwood J."/>
            <person name="Chapman J.A."/>
            <person name="Shapiro H."/>
            <person name="Aerts A."/>
            <person name="Otillar R.P."/>
            <person name="Terry A.Y."/>
            <person name="Boore J.L."/>
            <person name="Simakov O."/>
            <person name="Marletaz F."/>
            <person name="Cho S.-J."/>
            <person name="Edsinger-Gonzales E."/>
            <person name="Havlak P."/>
            <person name="Kuo D.-H."/>
            <person name="Larsson T."/>
            <person name="Lv J."/>
            <person name="Arendt D."/>
            <person name="Savage R."/>
            <person name="Osoegawa K."/>
            <person name="de Jong P."/>
            <person name="Lindberg D.R."/>
            <person name="Seaver E.C."/>
            <person name="Weisblat D.A."/>
            <person name="Putnam N.H."/>
            <person name="Grigoriev I.V."/>
            <person name="Rokhsar D.S."/>
        </authorList>
    </citation>
    <scope>NUCLEOTIDE SEQUENCE</scope>
</reference>
<evidence type="ECO:0000256" key="10">
    <source>
        <dbReference type="SAM" id="MobiDB-lite"/>
    </source>
</evidence>
<dbReference type="InParanoid" id="T1G284"/>
<dbReference type="InterPro" id="IPR045588">
    <property type="entry name" value="CLSTN_C"/>
</dbReference>
<dbReference type="RefSeq" id="XP_009013711.1">
    <property type="nucleotide sequence ID" value="XM_009015463.1"/>
</dbReference>
<dbReference type="CDD" id="cd11304">
    <property type="entry name" value="Cadherin_repeat"/>
    <property type="match status" value="1"/>
</dbReference>
<dbReference type="GO" id="GO:0045211">
    <property type="term" value="C:postsynaptic membrane"/>
    <property type="evidence" value="ECO:0000318"/>
    <property type="project" value="GO_Central"/>
</dbReference>
<dbReference type="eggNOG" id="KOG1834">
    <property type="taxonomic scope" value="Eukaryota"/>
</dbReference>
<keyword evidence="5" id="KW-0130">Cell adhesion</keyword>
<keyword evidence="1 11" id="KW-0812">Transmembrane</keyword>
<keyword evidence="7 11" id="KW-0472">Membrane</keyword>
<dbReference type="PANTHER" id="PTHR14139">
    <property type="entry name" value="CALSYNTENIN"/>
    <property type="match status" value="1"/>
</dbReference>
<dbReference type="GO" id="GO:0051965">
    <property type="term" value="P:positive regulation of synapse assembly"/>
    <property type="evidence" value="ECO:0000318"/>
    <property type="project" value="GO_Central"/>
</dbReference>
<dbReference type="EnsemblMetazoa" id="HelroT75655">
    <property type="protein sequence ID" value="HelroP75655"/>
    <property type="gene ID" value="HelroG75655"/>
</dbReference>
<dbReference type="OrthoDB" id="10012272at2759"/>
<keyword evidence="8" id="KW-0325">Glycoprotein</keyword>
<evidence type="ECO:0000256" key="2">
    <source>
        <dbReference type="ARBA" id="ARBA00022729"/>
    </source>
</evidence>
<keyword evidence="4" id="KW-0106">Calcium</keyword>
<evidence type="ECO:0000313" key="13">
    <source>
        <dbReference type="EMBL" id="ESO07922.1"/>
    </source>
</evidence>
<dbReference type="FunCoup" id="T1G284">
    <property type="interactions" value="208"/>
</dbReference>
<feature type="transmembrane region" description="Helical" evidence="11">
    <location>
        <begin position="630"/>
        <end position="653"/>
    </location>
</feature>
<feature type="region of interest" description="Disordered" evidence="10">
    <location>
        <begin position="696"/>
        <end position="753"/>
    </location>
</feature>
<dbReference type="OMA" id="CWQGSDN"/>
<dbReference type="Proteomes" id="UP000015101">
    <property type="component" value="Unassembled WGS sequence"/>
</dbReference>
<feature type="compositionally biased region" description="Basic and acidic residues" evidence="10">
    <location>
        <begin position="735"/>
        <end position="744"/>
    </location>
</feature>
<evidence type="ECO:0000256" key="8">
    <source>
        <dbReference type="ARBA" id="ARBA00023180"/>
    </source>
</evidence>
<dbReference type="Pfam" id="PF19699">
    <property type="entry name" value="CLSTN_C"/>
    <property type="match status" value="2"/>
</dbReference>
<accession>T1G284</accession>
<evidence type="ECO:0000256" key="6">
    <source>
        <dbReference type="ARBA" id="ARBA00022989"/>
    </source>
</evidence>
<dbReference type="SUPFAM" id="SSF49899">
    <property type="entry name" value="Concanavalin A-like lectins/glucanases"/>
    <property type="match status" value="1"/>
</dbReference>
<dbReference type="GO" id="GO:0009986">
    <property type="term" value="C:cell surface"/>
    <property type="evidence" value="ECO:0000318"/>
    <property type="project" value="GO_Central"/>
</dbReference>
<dbReference type="GO" id="GO:0012505">
    <property type="term" value="C:endomembrane system"/>
    <property type="evidence" value="ECO:0007669"/>
    <property type="project" value="UniProtKB-SubCell"/>
</dbReference>
<evidence type="ECO:0000256" key="1">
    <source>
        <dbReference type="ARBA" id="ARBA00022692"/>
    </source>
</evidence>
<reference evidence="14" key="3">
    <citation type="submission" date="2015-06" db="UniProtKB">
        <authorList>
            <consortium name="EnsemblMetazoa"/>
        </authorList>
    </citation>
    <scope>IDENTIFICATION</scope>
</reference>
<organism evidence="14 15">
    <name type="scientific">Helobdella robusta</name>
    <name type="common">Californian leech</name>
    <dbReference type="NCBI Taxonomy" id="6412"/>
    <lineage>
        <taxon>Eukaryota</taxon>
        <taxon>Metazoa</taxon>
        <taxon>Spiralia</taxon>
        <taxon>Lophotrochozoa</taxon>
        <taxon>Annelida</taxon>
        <taxon>Clitellata</taxon>
        <taxon>Hirudinea</taxon>
        <taxon>Rhynchobdellida</taxon>
        <taxon>Glossiphoniidae</taxon>
        <taxon>Helobdella</taxon>
    </lineage>
</organism>
<proteinExistence type="predicted"/>